<evidence type="ECO:0008006" key="5">
    <source>
        <dbReference type="Google" id="ProtNLM"/>
    </source>
</evidence>
<name>A0ABS0DFB4_9NOCA</name>
<keyword evidence="4" id="KW-1185">Reference proteome</keyword>
<proteinExistence type="predicted"/>
<evidence type="ECO:0000256" key="2">
    <source>
        <dbReference type="SAM" id="Phobius"/>
    </source>
</evidence>
<evidence type="ECO:0000313" key="3">
    <source>
        <dbReference type="EMBL" id="MBF6357158.1"/>
    </source>
</evidence>
<dbReference type="RefSeq" id="WP_195003977.1">
    <property type="nucleotide sequence ID" value="NZ_JADLQN010000004.1"/>
</dbReference>
<dbReference type="Proteomes" id="UP000707731">
    <property type="component" value="Unassembled WGS sequence"/>
</dbReference>
<feature type="region of interest" description="Disordered" evidence="1">
    <location>
        <begin position="463"/>
        <end position="490"/>
    </location>
</feature>
<evidence type="ECO:0000256" key="1">
    <source>
        <dbReference type="SAM" id="MobiDB-lite"/>
    </source>
</evidence>
<organism evidence="3 4">
    <name type="scientific">Nocardia higoensis</name>
    <dbReference type="NCBI Taxonomy" id="228599"/>
    <lineage>
        <taxon>Bacteria</taxon>
        <taxon>Bacillati</taxon>
        <taxon>Actinomycetota</taxon>
        <taxon>Actinomycetes</taxon>
        <taxon>Mycobacteriales</taxon>
        <taxon>Nocardiaceae</taxon>
        <taxon>Nocardia</taxon>
    </lineage>
</organism>
<feature type="transmembrane region" description="Helical" evidence="2">
    <location>
        <begin position="560"/>
        <end position="582"/>
    </location>
</feature>
<dbReference type="EMBL" id="JADLQN010000004">
    <property type="protein sequence ID" value="MBF6357158.1"/>
    <property type="molecule type" value="Genomic_DNA"/>
</dbReference>
<keyword evidence="2" id="KW-1133">Transmembrane helix</keyword>
<accession>A0ABS0DFB4</accession>
<comment type="caution">
    <text evidence="3">The sequence shown here is derived from an EMBL/GenBank/DDBJ whole genome shotgun (WGS) entry which is preliminary data.</text>
</comment>
<feature type="region of interest" description="Disordered" evidence="1">
    <location>
        <begin position="298"/>
        <end position="378"/>
    </location>
</feature>
<protein>
    <recommendedName>
        <fullName evidence="5">NERD domain-containing protein</fullName>
    </recommendedName>
</protein>
<sequence>MLVIDEARVHTAGAYTEQRVLDWMRAWSGQFIIVGLAISGARLGAHEHTDLVVLTPRATIVMDVKGTAPEAREGVLALRSDGRWKLSGYDGDPLDDAENLSEERPFDRVSDSISALSEAARGHNADARVEGLVVIVPPGESDITVRVGAGRPRCGVVVAESAADLRAWFHRTANRAIVWSAEAAHDLLTDLGAGERVTVEDLLAEGFPSRARLDYLASPDYAAAVTAARRHTEQRKRAATEPEGADGVRVGDLRAGEEMVPAAFTVGVPSGASRAHLVVQDRAAGEAEVLPSHAGIADRVDPLPASPAQEGFAPGLMTSGPVRRQGSSAGSASVPKSGFAATGSEPPADSEPPVGFEPASAVEPSAGFESAGGFEPAPAIEQSAGYEPAPALALVSPLPGASTAAPESASARPRGATVTEQQLPEPESDSAFTDDWSSWIGPQRLRFRHTEVLRPAWLDDSGSVDRGPVEPGPRPSAAFAPPTVRPVGGREVWRGGGLGDGLGDAARRAMGTGSARVREAARRMVANTPSLPRPNTPRPQRISAQLRAPAVPNPHRRQQIVALTLIAALLSTFWILASACSAPHRSADDTRGLGFAAVAERTSTSCFPDSGRPCAAQSLESGLPTNY</sequence>
<keyword evidence="2" id="KW-0812">Transmembrane</keyword>
<keyword evidence="2" id="KW-0472">Membrane</keyword>
<evidence type="ECO:0000313" key="4">
    <source>
        <dbReference type="Proteomes" id="UP000707731"/>
    </source>
</evidence>
<reference evidence="3 4" key="1">
    <citation type="submission" date="2020-10" db="EMBL/GenBank/DDBJ databases">
        <title>Identification of Nocardia species via Next-generation sequencing and recognition of intraspecies genetic diversity.</title>
        <authorList>
            <person name="Li P."/>
            <person name="Li P."/>
            <person name="Lu B."/>
        </authorList>
    </citation>
    <scope>NUCLEOTIDE SEQUENCE [LARGE SCALE GENOMIC DNA]</scope>
    <source>
        <strain evidence="3 4">BJ06-0143</strain>
    </source>
</reference>
<gene>
    <name evidence="3" type="ORF">IU449_21875</name>
</gene>
<feature type="region of interest" description="Disordered" evidence="1">
    <location>
        <begin position="397"/>
        <end position="435"/>
    </location>
</feature>